<evidence type="ECO:0000313" key="1">
    <source>
        <dbReference type="EMBL" id="GAA0538899.1"/>
    </source>
</evidence>
<reference evidence="1 2" key="1">
    <citation type="journal article" date="2019" name="Int. J. Syst. Evol. Microbiol.">
        <title>The Global Catalogue of Microorganisms (GCM) 10K type strain sequencing project: providing services to taxonomists for standard genome sequencing and annotation.</title>
        <authorList>
            <consortium name="The Broad Institute Genomics Platform"/>
            <consortium name="The Broad Institute Genome Sequencing Center for Infectious Disease"/>
            <person name="Wu L."/>
            <person name="Ma J."/>
        </authorList>
    </citation>
    <scope>NUCLEOTIDE SEQUENCE [LARGE SCALE GENOMIC DNA]</scope>
    <source>
        <strain evidence="1 2">JCM 14331</strain>
    </source>
</reference>
<dbReference type="EMBL" id="BAAAEO010000001">
    <property type="protein sequence ID" value="GAA0538899.1"/>
    <property type="molecule type" value="Genomic_DNA"/>
</dbReference>
<sequence length="167" mass="17972">MQASLRGIVAAIVCFCAVDVSANTFYLVRHAEKQPVGADPALTDCGQARAQALAAYLAEVKLDAVYSTAYQRTQQTAAAVATSQQLKVSLYDPRDTQTLLQQLAVHSQPVLIVGHSNTVPPLVTLLSGIAMAELDEQDYSMVYRVDSSAQNPQVTLLRQAFSCDSVK</sequence>
<evidence type="ECO:0000313" key="2">
    <source>
        <dbReference type="Proteomes" id="UP001501169"/>
    </source>
</evidence>
<dbReference type="InterPro" id="IPR029033">
    <property type="entry name" value="His_PPase_superfam"/>
</dbReference>
<dbReference type="Gene3D" id="3.40.50.1240">
    <property type="entry name" value="Phosphoglycerate mutase-like"/>
    <property type="match status" value="1"/>
</dbReference>
<organism evidence="1 2">
    <name type="scientific">Rheinheimera aquimaris</name>
    <dbReference type="NCBI Taxonomy" id="412437"/>
    <lineage>
        <taxon>Bacteria</taxon>
        <taxon>Pseudomonadati</taxon>
        <taxon>Pseudomonadota</taxon>
        <taxon>Gammaproteobacteria</taxon>
        <taxon>Chromatiales</taxon>
        <taxon>Chromatiaceae</taxon>
        <taxon>Rheinheimera</taxon>
    </lineage>
</organism>
<dbReference type="RefSeq" id="WP_226765769.1">
    <property type="nucleotide sequence ID" value="NZ_BAAAEO010000001.1"/>
</dbReference>
<dbReference type="Pfam" id="PF00300">
    <property type="entry name" value="His_Phos_1"/>
    <property type="match status" value="1"/>
</dbReference>
<dbReference type="InterPro" id="IPR013078">
    <property type="entry name" value="His_Pase_superF_clade-1"/>
</dbReference>
<name>A0ABN1DBM4_9GAMM</name>
<dbReference type="SUPFAM" id="SSF53254">
    <property type="entry name" value="Phosphoglycerate mutase-like"/>
    <property type="match status" value="1"/>
</dbReference>
<gene>
    <name evidence="1" type="ORF">GCM10009098_03040</name>
</gene>
<accession>A0ABN1DBM4</accession>
<dbReference type="Proteomes" id="UP001501169">
    <property type="component" value="Unassembled WGS sequence"/>
</dbReference>
<dbReference type="CDD" id="cd07040">
    <property type="entry name" value="HP"/>
    <property type="match status" value="1"/>
</dbReference>
<proteinExistence type="predicted"/>
<keyword evidence="2" id="KW-1185">Reference proteome</keyword>
<protein>
    <submittedName>
        <fullName evidence="1">Phosphoglycerate mutase family protein</fullName>
    </submittedName>
</protein>
<comment type="caution">
    <text evidence="1">The sequence shown here is derived from an EMBL/GenBank/DDBJ whole genome shotgun (WGS) entry which is preliminary data.</text>
</comment>